<feature type="compositionally biased region" description="Basic and acidic residues" evidence="1">
    <location>
        <begin position="21"/>
        <end position="35"/>
    </location>
</feature>
<evidence type="ECO:0000256" key="1">
    <source>
        <dbReference type="SAM" id="MobiDB-lite"/>
    </source>
</evidence>
<dbReference type="EMBL" id="CP014796">
    <property type="protein sequence ID" value="APX22618.1"/>
    <property type="molecule type" value="Genomic_DNA"/>
</dbReference>
<dbReference type="KEGG" id="tpro:Ga0080559_TMP1822"/>
<dbReference type="Proteomes" id="UP000186559">
    <property type="component" value="Chromosome"/>
</dbReference>
<evidence type="ECO:0000313" key="4">
    <source>
        <dbReference type="Proteomes" id="UP000186559"/>
    </source>
</evidence>
<accession>A0A1U7D3D8</accession>
<feature type="compositionally biased region" description="Basic and acidic residues" evidence="1">
    <location>
        <begin position="1"/>
        <end position="13"/>
    </location>
</feature>
<keyword evidence="2" id="KW-1133">Transmembrane helix</keyword>
<feature type="region of interest" description="Disordered" evidence="1">
    <location>
        <begin position="1"/>
        <end position="37"/>
    </location>
</feature>
<evidence type="ECO:0000313" key="3">
    <source>
        <dbReference type="EMBL" id="APX22618.1"/>
    </source>
</evidence>
<sequence length="65" mass="7067">MSERDPEHPRDVRAGPGDAGASDRPDHLPETPQDRRKGRSATKLFLVLLAVAVIVVLVLNWAAVV</sequence>
<protein>
    <submittedName>
        <fullName evidence="3">Uncharacterized protein</fullName>
    </submittedName>
</protein>
<dbReference type="RefSeq" id="WP_017469007.1">
    <property type="nucleotide sequence ID" value="NZ_BMEW01000004.1"/>
</dbReference>
<keyword evidence="4" id="KW-1185">Reference proteome</keyword>
<reference evidence="3 4" key="1">
    <citation type="submission" date="2016-03" db="EMBL/GenBank/DDBJ databases">
        <title>Deep-sea bacteria in the southern Pacific.</title>
        <authorList>
            <person name="Tang K."/>
        </authorList>
    </citation>
    <scope>NUCLEOTIDE SEQUENCE [LARGE SCALE GENOMIC DNA]</scope>
    <source>
        <strain evidence="3 4">JLT2016</strain>
    </source>
</reference>
<proteinExistence type="predicted"/>
<keyword evidence="2" id="KW-0812">Transmembrane</keyword>
<gene>
    <name evidence="3" type="ORF">Ga0080559_TMP1822</name>
</gene>
<dbReference type="STRING" id="1229727.Ga0080559_TMP1822"/>
<organism evidence="3 4">
    <name type="scientific">Salipiger profundus</name>
    <dbReference type="NCBI Taxonomy" id="1229727"/>
    <lineage>
        <taxon>Bacteria</taxon>
        <taxon>Pseudomonadati</taxon>
        <taxon>Pseudomonadota</taxon>
        <taxon>Alphaproteobacteria</taxon>
        <taxon>Rhodobacterales</taxon>
        <taxon>Roseobacteraceae</taxon>
        <taxon>Salipiger</taxon>
    </lineage>
</organism>
<evidence type="ECO:0000256" key="2">
    <source>
        <dbReference type="SAM" id="Phobius"/>
    </source>
</evidence>
<name>A0A1U7D3D8_9RHOB</name>
<feature type="transmembrane region" description="Helical" evidence="2">
    <location>
        <begin position="44"/>
        <end position="64"/>
    </location>
</feature>
<keyword evidence="2" id="KW-0472">Membrane</keyword>
<dbReference type="OrthoDB" id="7876330at2"/>
<dbReference type="AlphaFoldDB" id="A0A1U7D3D8"/>